<dbReference type="Proteomes" id="UP000009877">
    <property type="component" value="Unassembled WGS sequence"/>
</dbReference>
<reference evidence="1 2" key="1">
    <citation type="journal article" date="2014" name="Genome Announc.">
        <title>Draft Genome Sequence of Kocuria palustris PEL.</title>
        <authorList>
            <person name="Sharma G."/>
            <person name="Khatri I."/>
            <person name="Subramanian S."/>
        </authorList>
    </citation>
    <scope>NUCLEOTIDE SEQUENCE [LARGE SCALE GENOMIC DNA]</scope>
    <source>
        <strain evidence="1 2">PEL</strain>
    </source>
</reference>
<name>M2XV74_9MICC</name>
<sequence>MTPGQRADDPYLTDSPTAWRVRIRVLDQQGQPAHVESATIERSRAGIARIFAAAFDAVVHAQQAERTVRGLRLQVEHRELGPGSIGLWFDALDERSRFSRLLTHASVWVETVGTLLGSASKELIAVLRGQVMQLDAPADQVLVRPIPGPGGPRSRIELSVPGAAPSRMCSDVWEWIYSDEGERARRDLVAAIAAPGIAKMDIIFYEGQESEHVLQLSSSQRLRDFAAGR</sequence>
<protein>
    <submittedName>
        <fullName evidence="1">Uncharacterized protein</fullName>
    </submittedName>
</protein>
<accession>M2XV74</accession>
<gene>
    <name evidence="1" type="ORF">C884_02528</name>
</gene>
<evidence type="ECO:0000313" key="1">
    <source>
        <dbReference type="EMBL" id="EME36718.1"/>
    </source>
</evidence>
<proteinExistence type="predicted"/>
<evidence type="ECO:0000313" key="2">
    <source>
        <dbReference type="Proteomes" id="UP000009877"/>
    </source>
</evidence>
<comment type="caution">
    <text evidence="1">The sequence shown here is derived from an EMBL/GenBank/DDBJ whole genome shotgun (WGS) entry which is preliminary data.</text>
</comment>
<dbReference type="EMBL" id="ANHZ02000009">
    <property type="protein sequence ID" value="EME36718.1"/>
    <property type="molecule type" value="Genomic_DNA"/>
</dbReference>
<organism evidence="1 2">
    <name type="scientific">Kocuria palustris PEL</name>
    <dbReference type="NCBI Taxonomy" id="1236550"/>
    <lineage>
        <taxon>Bacteria</taxon>
        <taxon>Bacillati</taxon>
        <taxon>Actinomycetota</taxon>
        <taxon>Actinomycetes</taxon>
        <taxon>Micrococcales</taxon>
        <taxon>Micrococcaceae</taxon>
        <taxon>Kocuria</taxon>
    </lineage>
</organism>
<keyword evidence="2" id="KW-1185">Reference proteome</keyword>
<dbReference type="AlphaFoldDB" id="M2XV74"/>
<dbReference type="RefSeq" id="WP_006214588.1">
    <property type="nucleotide sequence ID" value="NZ_ANHZ02000009.1"/>
</dbReference>